<name>A0ABX7RCS0_9GAMM</name>
<accession>A0ABX7RCS0</accession>
<dbReference type="GO" id="GO:0008168">
    <property type="term" value="F:methyltransferase activity"/>
    <property type="evidence" value="ECO:0007669"/>
    <property type="project" value="UniProtKB-KW"/>
</dbReference>
<gene>
    <name evidence="2" type="ORF">HIV01_001245</name>
</gene>
<dbReference type="PANTHER" id="PTHR43591:SF24">
    <property type="entry name" value="2-METHOXY-6-POLYPRENYL-1,4-BENZOQUINOL METHYLASE, MITOCHONDRIAL"/>
    <property type="match status" value="1"/>
</dbReference>
<dbReference type="EMBL" id="CP071517">
    <property type="protein sequence ID" value="QSX75226.1"/>
    <property type="molecule type" value="Genomic_DNA"/>
</dbReference>
<dbReference type="SUPFAM" id="SSF53335">
    <property type="entry name" value="S-adenosyl-L-methionine-dependent methyltransferases"/>
    <property type="match status" value="1"/>
</dbReference>
<dbReference type="InterPro" id="IPR029063">
    <property type="entry name" value="SAM-dependent_MTases_sf"/>
</dbReference>
<organism evidence="2 3">
    <name type="scientific">Lysobacter arenosi</name>
    <dbReference type="NCBI Taxonomy" id="2795387"/>
    <lineage>
        <taxon>Bacteria</taxon>
        <taxon>Pseudomonadati</taxon>
        <taxon>Pseudomonadota</taxon>
        <taxon>Gammaproteobacteria</taxon>
        <taxon>Lysobacterales</taxon>
        <taxon>Lysobacteraceae</taxon>
        <taxon>Lysobacter</taxon>
    </lineage>
</organism>
<dbReference type="InterPro" id="IPR013216">
    <property type="entry name" value="Methyltransf_11"/>
</dbReference>
<dbReference type="CDD" id="cd02440">
    <property type="entry name" value="AdoMet_MTases"/>
    <property type="match status" value="1"/>
</dbReference>
<dbReference type="GO" id="GO:0032259">
    <property type="term" value="P:methylation"/>
    <property type="evidence" value="ECO:0007669"/>
    <property type="project" value="UniProtKB-KW"/>
</dbReference>
<sequence length="264" mass="28440">MSNPAVTYEREMVPVLFRPWVGALLDLAQPAPGEHLLDLACGTGIVARLAAPRVAPDGRVVGVDLNPDMLGVAQVQGALEGLDIEWKQGRLEVLPFAEAEFDLALCQHGLQFVPDRAAALGEARRVLRDDGRLALAVWCGLDHHPFWSRFNDVLVELIGIPALASPFALGEASELESLLRDAGFRDISIEARAMPAAFPDPDTFVAMEVDVIAAAVPATQHLDAKARAELTEAAQARMAGAIREQMCDGHVVVPMHSHLVLARM</sequence>
<feature type="domain" description="Methyltransferase type 11" evidence="1">
    <location>
        <begin position="37"/>
        <end position="134"/>
    </location>
</feature>
<proteinExistence type="predicted"/>
<dbReference type="Gene3D" id="3.40.50.150">
    <property type="entry name" value="Vaccinia Virus protein VP39"/>
    <property type="match status" value="1"/>
</dbReference>
<dbReference type="Proteomes" id="UP000663400">
    <property type="component" value="Chromosome"/>
</dbReference>
<dbReference type="Pfam" id="PF08241">
    <property type="entry name" value="Methyltransf_11"/>
    <property type="match status" value="1"/>
</dbReference>
<evidence type="ECO:0000259" key="1">
    <source>
        <dbReference type="Pfam" id="PF08241"/>
    </source>
</evidence>
<evidence type="ECO:0000313" key="3">
    <source>
        <dbReference type="Proteomes" id="UP000663400"/>
    </source>
</evidence>
<dbReference type="PANTHER" id="PTHR43591">
    <property type="entry name" value="METHYLTRANSFERASE"/>
    <property type="match status" value="1"/>
</dbReference>
<keyword evidence="2" id="KW-0489">Methyltransferase</keyword>
<evidence type="ECO:0000313" key="2">
    <source>
        <dbReference type="EMBL" id="QSX75226.1"/>
    </source>
</evidence>
<keyword evidence="2" id="KW-0808">Transferase</keyword>
<dbReference type="RefSeq" id="WP_200604474.1">
    <property type="nucleotide sequence ID" value="NZ_CP071517.1"/>
</dbReference>
<protein>
    <submittedName>
        <fullName evidence="2">Methyltransferase domain-containing protein</fullName>
    </submittedName>
</protein>
<keyword evidence="3" id="KW-1185">Reference proteome</keyword>
<reference evidence="2 3" key="1">
    <citation type="submission" date="2021-02" db="EMBL/GenBank/DDBJ databases">
        <title>Lysobacter arenosi sp. nov., isolated from soil of gangwondo yeongwol, south Korea.</title>
        <authorList>
            <person name="Kim K.R."/>
            <person name="Kim K.H."/>
            <person name="Jeon C.O."/>
        </authorList>
    </citation>
    <scope>NUCLEOTIDE SEQUENCE [LARGE SCALE GENOMIC DNA]</scope>
    <source>
        <strain evidence="2 3">R7</strain>
    </source>
</reference>